<keyword evidence="3 4" id="KW-0443">Lipid metabolism</keyword>
<dbReference type="AlphaFoldDB" id="A0A0C1JKY9"/>
<dbReference type="GO" id="GO:0016042">
    <property type="term" value="P:lipid catabolic process"/>
    <property type="evidence" value="ECO:0007669"/>
    <property type="project" value="UniProtKB-UniRule"/>
</dbReference>
<feature type="active site" description="Nucleophile" evidence="4">
    <location>
        <position position="122"/>
    </location>
</feature>
<feature type="transmembrane region" description="Helical" evidence="5">
    <location>
        <begin position="50"/>
        <end position="69"/>
    </location>
</feature>
<evidence type="ECO:0000259" key="6">
    <source>
        <dbReference type="PROSITE" id="PS51635"/>
    </source>
</evidence>
<dbReference type="InterPro" id="IPR016035">
    <property type="entry name" value="Acyl_Trfase/lysoPLipase"/>
</dbReference>
<dbReference type="PANTHER" id="PTHR14226">
    <property type="entry name" value="NEUROPATHY TARGET ESTERASE/SWISS CHEESE D.MELANOGASTER"/>
    <property type="match status" value="1"/>
</dbReference>
<sequence length="372" mass="41042">MHKSNFLSVFSANITLLFQLMLLLDGLSFMTISLCLFVKIKNRLRLSNHCFFIYLISLLLYGCETKYHLPDNPKPIPDCPPCHEVRLALVLGGGGARGMAHVGVLEEFEQAGIPIDLIVGCSAGSIVGALYADCPKASYLKKILRPLKKWDILDVSFWQCRYGFVQGRSLRQFLKKNLRAKYFEELYIPLCCAATDLIEGEVICLNSGPLIPAVHASAAVPFVFSPVYLHDRLLVDGGVADPVPVCMAKKNLAQVVVAVDLSELLPKTCPTNLFGIAARSAEIKFLLQSESCVKDADVVIRPELGEVGLFDDHKNELVYEGGRKAAREAIPQIIELLSQKGLWKSEEGPCLNHSLNNCLTIEVENTDVLTPE</sequence>
<feature type="short sequence motif" description="GXSXG" evidence="4">
    <location>
        <begin position="120"/>
        <end position="124"/>
    </location>
</feature>
<evidence type="ECO:0000256" key="1">
    <source>
        <dbReference type="ARBA" id="ARBA00022801"/>
    </source>
</evidence>
<dbReference type="Pfam" id="PF01734">
    <property type="entry name" value="Patatin"/>
    <property type="match status" value="1"/>
</dbReference>
<evidence type="ECO:0000313" key="7">
    <source>
        <dbReference type="EMBL" id="KIC71236.1"/>
    </source>
</evidence>
<proteinExistence type="predicted"/>
<dbReference type="PANTHER" id="PTHR14226:SF29">
    <property type="entry name" value="NEUROPATHY TARGET ESTERASE SWS"/>
    <property type="match status" value="1"/>
</dbReference>
<evidence type="ECO:0000256" key="5">
    <source>
        <dbReference type="SAM" id="Phobius"/>
    </source>
</evidence>
<dbReference type="SUPFAM" id="SSF52151">
    <property type="entry name" value="FabD/lysophospholipase-like"/>
    <property type="match status" value="1"/>
</dbReference>
<organism evidence="7 8">
    <name type="scientific">Candidatus Protochlamydia amoebophila</name>
    <dbReference type="NCBI Taxonomy" id="362787"/>
    <lineage>
        <taxon>Bacteria</taxon>
        <taxon>Pseudomonadati</taxon>
        <taxon>Chlamydiota</taxon>
        <taxon>Chlamydiia</taxon>
        <taxon>Parachlamydiales</taxon>
        <taxon>Parachlamydiaceae</taxon>
        <taxon>Candidatus Protochlamydia</taxon>
    </lineage>
</organism>
<dbReference type="InterPro" id="IPR050301">
    <property type="entry name" value="NTE"/>
</dbReference>
<protein>
    <submittedName>
        <fullName evidence="7">Putative NTE family protein YlbK</fullName>
    </submittedName>
</protein>
<comment type="caution">
    <text evidence="7">The sequence shown here is derived from an EMBL/GenBank/DDBJ whole genome shotgun (WGS) entry which is preliminary data.</text>
</comment>
<name>A0A0C1JKY9_9BACT</name>
<dbReference type="Proteomes" id="UP000031465">
    <property type="component" value="Unassembled WGS sequence"/>
</dbReference>
<feature type="transmembrane region" description="Helical" evidence="5">
    <location>
        <begin position="16"/>
        <end position="38"/>
    </location>
</feature>
<gene>
    <name evidence="7" type="primary">ylbK</name>
    <name evidence="7" type="ORF">DB44_EC00120</name>
</gene>
<dbReference type="Gene3D" id="3.40.1090.10">
    <property type="entry name" value="Cytosolic phospholipase A2 catalytic domain"/>
    <property type="match status" value="2"/>
</dbReference>
<evidence type="ECO:0000313" key="8">
    <source>
        <dbReference type="Proteomes" id="UP000031465"/>
    </source>
</evidence>
<evidence type="ECO:0000256" key="3">
    <source>
        <dbReference type="ARBA" id="ARBA00023098"/>
    </source>
</evidence>
<dbReference type="PATRIC" id="fig|362787.3.peg.1576"/>
<keyword evidence="5" id="KW-1133">Transmembrane helix</keyword>
<reference evidence="7 8" key="1">
    <citation type="journal article" date="2014" name="Mol. Biol. Evol.">
        <title>Massive expansion of Ubiquitination-related gene families within the Chlamydiae.</title>
        <authorList>
            <person name="Domman D."/>
            <person name="Collingro A."/>
            <person name="Lagkouvardos I."/>
            <person name="Gehre L."/>
            <person name="Weinmaier T."/>
            <person name="Rattei T."/>
            <person name="Subtil A."/>
            <person name="Horn M."/>
        </authorList>
    </citation>
    <scope>NUCLEOTIDE SEQUENCE [LARGE SCALE GENOMIC DNA]</scope>
    <source>
        <strain evidence="7 8">EI2</strain>
    </source>
</reference>
<accession>A0A0C1JKY9</accession>
<keyword evidence="1 4" id="KW-0378">Hydrolase</keyword>
<dbReference type="InterPro" id="IPR002641">
    <property type="entry name" value="PNPLA_dom"/>
</dbReference>
<dbReference type="EMBL" id="JSAN01000101">
    <property type="protein sequence ID" value="KIC71236.1"/>
    <property type="molecule type" value="Genomic_DNA"/>
</dbReference>
<dbReference type="PROSITE" id="PS51635">
    <property type="entry name" value="PNPLA"/>
    <property type="match status" value="1"/>
</dbReference>
<dbReference type="GO" id="GO:0016787">
    <property type="term" value="F:hydrolase activity"/>
    <property type="evidence" value="ECO:0007669"/>
    <property type="project" value="UniProtKB-UniRule"/>
</dbReference>
<feature type="short sequence motif" description="DGA/G" evidence="4">
    <location>
        <begin position="236"/>
        <end position="238"/>
    </location>
</feature>
<feature type="active site" description="Proton acceptor" evidence="4">
    <location>
        <position position="236"/>
    </location>
</feature>
<evidence type="ECO:0000256" key="4">
    <source>
        <dbReference type="PROSITE-ProRule" id="PRU01161"/>
    </source>
</evidence>
<dbReference type="CDD" id="cd07205">
    <property type="entry name" value="Pat_PNPLA6_PNPLA7_NTE1_like"/>
    <property type="match status" value="1"/>
</dbReference>
<feature type="short sequence motif" description="GXGXXG" evidence="4">
    <location>
        <begin position="93"/>
        <end position="98"/>
    </location>
</feature>
<keyword evidence="5" id="KW-0472">Membrane</keyword>
<keyword evidence="2 4" id="KW-0442">Lipid degradation</keyword>
<keyword evidence="5" id="KW-0812">Transmembrane</keyword>
<evidence type="ECO:0000256" key="2">
    <source>
        <dbReference type="ARBA" id="ARBA00022963"/>
    </source>
</evidence>
<feature type="domain" description="PNPLA" evidence="6">
    <location>
        <begin position="89"/>
        <end position="249"/>
    </location>
</feature>